<feature type="compositionally biased region" description="Basic residues" evidence="1">
    <location>
        <begin position="45"/>
        <end position="54"/>
    </location>
</feature>
<accession>A0AAD4I3M5</accession>
<dbReference type="EMBL" id="JAHCVI010000001">
    <property type="protein sequence ID" value="KAG7291288.1"/>
    <property type="molecule type" value="Genomic_DNA"/>
</dbReference>
<feature type="compositionally biased region" description="Basic residues" evidence="1">
    <location>
        <begin position="79"/>
        <end position="94"/>
    </location>
</feature>
<proteinExistence type="predicted"/>
<feature type="compositionally biased region" description="Basic residues" evidence="1">
    <location>
        <begin position="139"/>
        <end position="148"/>
    </location>
</feature>
<feature type="region of interest" description="Disordered" evidence="1">
    <location>
        <begin position="133"/>
        <end position="183"/>
    </location>
</feature>
<evidence type="ECO:0000256" key="1">
    <source>
        <dbReference type="SAM" id="MobiDB-lite"/>
    </source>
</evidence>
<organism evidence="2 3">
    <name type="scientific">Staphylotrichum longicolle</name>
    <dbReference type="NCBI Taxonomy" id="669026"/>
    <lineage>
        <taxon>Eukaryota</taxon>
        <taxon>Fungi</taxon>
        <taxon>Dikarya</taxon>
        <taxon>Ascomycota</taxon>
        <taxon>Pezizomycotina</taxon>
        <taxon>Sordariomycetes</taxon>
        <taxon>Sordariomycetidae</taxon>
        <taxon>Sordariales</taxon>
        <taxon>Chaetomiaceae</taxon>
        <taxon>Staphylotrichum</taxon>
    </lineage>
</organism>
<dbReference type="Proteomes" id="UP001197093">
    <property type="component" value="Unassembled WGS sequence"/>
</dbReference>
<keyword evidence="3" id="KW-1185">Reference proteome</keyword>
<feature type="compositionally biased region" description="Basic and acidic residues" evidence="1">
    <location>
        <begin position="156"/>
        <end position="183"/>
    </location>
</feature>
<reference evidence="2" key="1">
    <citation type="submission" date="2023-02" db="EMBL/GenBank/DDBJ databases">
        <authorList>
            <person name="Palmer J.M."/>
        </authorList>
    </citation>
    <scope>NUCLEOTIDE SEQUENCE</scope>
    <source>
        <strain evidence="2">FW57</strain>
    </source>
</reference>
<dbReference type="AlphaFoldDB" id="A0AAD4I3M5"/>
<gene>
    <name evidence="2" type="ORF">NEMBOFW57_001300</name>
</gene>
<feature type="region of interest" description="Disordered" evidence="1">
    <location>
        <begin position="22"/>
        <end position="118"/>
    </location>
</feature>
<name>A0AAD4I3M5_9PEZI</name>
<sequence length="381" mass="42711">MGLPLLNYSSITSLTCGDAPLGGTSITPESDNPDLDPSSPGCYRPRLHTRRPRRSYQDDLFQHNASSHSTRTRPDDFRKAHRSRTARLRQKHTPSHGLARPAAAETHHVKPRSPWAADADEGCALARSAIQLPGEHKQHPQRPHRQNSRSRSCGSSDRRRPPSLERQDAFRDERTAKRRREECHGTLSFTSDLERVGRMDKGEAEEIAELYRMGLLYDDEHERGEGFSLDKIVRDEPAYSLRVRPAKPGRRGESQRADFVSLSVDLAFSAFGEDEALACWLFDGSEQIVLDEIPRQREPVHDTPRLTVIYELVDNVSEMSADDFLDSVLVSEISCLEEEDEMAWAVIGGINEKDAVPPATAVVEVEDDDADPWVVLGQDGS</sequence>
<evidence type="ECO:0000313" key="2">
    <source>
        <dbReference type="EMBL" id="KAG7291288.1"/>
    </source>
</evidence>
<evidence type="ECO:0000313" key="3">
    <source>
        <dbReference type="Proteomes" id="UP001197093"/>
    </source>
</evidence>
<comment type="caution">
    <text evidence="2">The sequence shown here is derived from an EMBL/GenBank/DDBJ whole genome shotgun (WGS) entry which is preliminary data.</text>
</comment>
<protein>
    <submittedName>
        <fullName evidence="2">Uncharacterized protein</fullName>
    </submittedName>
</protein>